<organism evidence="1 2">
    <name type="scientific">Devosia soli</name>
    <dbReference type="NCBI Taxonomy" id="361041"/>
    <lineage>
        <taxon>Bacteria</taxon>
        <taxon>Pseudomonadati</taxon>
        <taxon>Pseudomonadota</taxon>
        <taxon>Alphaproteobacteria</taxon>
        <taxon>Hyphomicrobiales</taxon>
        <taxon>Devosiaceae</taxon>
        <taxon>Devosia</taxon>
    </lineage>
</organism>
<sequence length="90" mass="9753">MTDEKRQPFYTPPPAPGILPDGKRVFVSTDHASHWPVGCASVVVALSEEQARGLLDAELRAHGLNPNEPYTLKEIGQGEPVAIVLCDGQY</sequence>
<dbReference type="AlphaFoldDB" id="A0A0F5LGU1"/>
<dbReference type="Proteomes" id="UP000033514">
    <property type="component" value="Unassembled WGS sequence"/>
</dbReference>
<dbReference type="PATRIC" id="fig|361041.3.peg.3556"/>
<accession>A0A0F5LGU1</accession>
<name>A0A0F5LGU1_9HYPH</name>
<dbReference type="RefSeq" id="WP_046141145.1">
    <property type="nucleotide sequence ID" value="NZ_LAJG01000005.1"/>
</dbReference>
<gene>
    <name evidence="1" type="ORF">VW35_00865</name>
</gene>
<evidence type="ECO:0000313" key="1">
    <source>
        <dbReference type="EMBL" id="KKB80792.1"/>
    </source>
</evidence>
<keyword evidence="2" id="KW-1185">Reference proteome</keyword>
<protein>
    <submittedName>
        <fullName evidence="1">Uncharacterized protein</fullName>
    </submittedName>
</protein>
<dbReference type="STRING" id="361041.VW35_00865"/>
<dbReference type="EMBL" id="LAJG01000005">
    <property type="protein sequence ID" value="KKB80792.1"/>
    <property type="molecule type" value="Genomic_DNA"/>
</dbReference>
<evidence type="ECO:0000313" key="2">
    <source>
        <dbReference type="Proteomes" id="UP000033514"/>
    </source>
</evidence>
<comment type="caution">
    <text evidence="1">The sequence shown here is derived from an EMBL/GenBank/DDBJ whole genome shotgun (WGS) entry which is preliminary data.</text>
</comment>
<reference evidence="1 2" key="1">
    <citation type="submission" date="2015-03" db="EMBL/GenBank/DDBJ databases">
        <authorList>
            <person name="Hassan Y.I."/>
            <person name="Lepp D."/>
            <person name="Zhou T."/>
        </authorList>
    </citation>
    <scope>NUCLEOTIDE SEQUENCE [LARGE SCALE GENOMIC DNA]</scope>
    <source>
        <strain evidence="1 2">GH2-10</strain>
    </source>
</reference>
<proteinExistence type="predicted"/>